<dbReference type="OrthoDB" id="7315599at2"/>
<name>A0A4R4DEY8_9PROT</name>
<dbReference type="Proteomes" id="UP000295023">
    <property type="component" value="Unassembled WGS sequence"/>
</dbReference>
<gene>
    <name evidence="1" type="ORF">EXY23_17550</name>
</gene>
<evidence type="ECO:0000313" key="2">
    <source>
        <dbReference type="Proteomes" id="UP000295023"/>
    </source>
</evidence>
<dbReference type="InterPro" id="IPR010626">
    <property type="entry name" value="DUF1217"/>
</dbReference>
<sequence length="265" mass="27949">MITGSALLGLFGIGSSSSTTSLGPSETLALYKSSVASTDKTEASIRKEPTFIRDVAALKAAIAKAKTPDDLLKDTRVAPLLLQGLGLGDQASYTGLARKALQSKLTDTKSLANVLTDTRWKTAAKTLDFAASGLTKLKDSKTLDSIIDGMVDYRRLTAISEKSQAVSDALYISTLPDTVPDVYSVLGDAVMRRVATTLAGLPDELAVLPVESQAASLKARFDVSQFGDAKKRTALIQRYLVTATQGNVTMPSYLSALSGGFSFTA</sequence>
<keyword evidence="2" id="KW-1185">Reference proteome</keyword>
<dbReference type="EMBL" id="SKBM01000017">
    <property type="protein sequence ID" value="TCZ57984.1"/>
    <property type="molecule type" value="Genomic_DNA"/>
</dbReference>
<reference evidence="1 2" key="1">
    <citation type="submission" date="2019-03" db="EMBL/GenBank/DDBJ databases">
        <title>Paracraurococcus aquatilis NE82 genome sequence.</title>
        <authorList>
            <person name="Zhao Y."/>
            <person name="Du Z."/>
        </authorList>
    </citation>
    <scope>NUCLEOTIDE SEQUENCE [LARGE SCALE GENOMIC DNA]</scope>
    <source>
        <strain evidence="1 2">NE82</strain>
    </source>
</reference>
<accession>A0A4R4DEY8</accession>
<dbReference type="AlphaFoldDB" id="A0A4R4DEY8"/>
<dbReference type="SUPFAM" id="SSF158837">
    <property type="entry name" value="AGR C 984p-like"/>
    <property type="match status" value="1"/>
</dbReference>
<dbReference type="Gene3D" id="1.10.3700.10">
    <property type="entry name" value="AGR C 984p-like"/>
    <property type="match status" value="1"/>
</dbReference>
<evidence type="ECO:0000313" key="1">
    <source>
        <dbReference type="EMBL" id="TCZ57984.1"/>
    </source>
</evidence>
<dbReference type="RefSeq" id="WP_132292280.1">
    <property type="nucleotide sequence ID" value="NZ_SKBM01000017.1"/>
</dbReference>
<comment type="caution">
    <text evidence="1">The sequence shown here is derived from an EMBL/GenBank/DDBJ whole genome shotgun (WGS) entry which is preliminary data.</text>
</comment>
<protein>
    <submittedName>
        <fullName evidence="1">DUF1217 domain-containing protein</fullName>
    </submittedName>
</protein>
<organism evidence="1 2">
    <name type="scientific">Roseicella aquatilis</name>
    <dbReference type="NCBI Taxonomy" id="2527868"/>
    <lineage>
        <taxon>Bacteria</taxon>
        <taxon>Pseudomonadati</taxon>
        <taxon>Pseudomonadota</taxon>
        <taxon>Alphaproteobacteria</taxon>
        <taxon>Acetobacterales</taxon>
        <taxon>Roseomonadaceae</taxon>
        <taxon>Roseicella</taxon>
    </lineage>
</organism>
<proteinExistence type="predicted"/>
<dbReference type="Pfam" id="PF06748">
    <property type="entry name" value="DUF1217"/>
    <property type="match status" value="1"/>
</dbReference>
<dbReference type="InterPro" id="IPR023157">
    <property type="entry name" value="AGR-C-984p-like_sf"/>
</dbReference>